<dbReference type="Proteomes" id="UP000054800">
    <property type="component" value="Unassembled WGS sequence"/>
</dbReference>
<dbReference type="InterPro" id="IPR036388">
    <property type="entry name" value="WH-like_DNA-bd_sf"/>
</dbReference>
<dbReference type="InterPro" id="IPR006523">
    <property type="entry name" value="RinA"/>
</dbReference>
<proteinExistence type="predicted"/>
<comment type="caution">
    <text evidence="1">The sequence shown here is derived from an EMBL/GenBank/DDBJ whole genome shotgun (WGS) entry which is preliminary data.</text>
</comment>
<evidence type="ECO:0000313" key="2">
    <source>
        <dbReference type="Proteomes" id="UP000054800"/>
    </source>
</evidence>
<dbReference type="EMBL" id="LMVH01000001">
    <property type="protein sequence ID" value="KUL99334.1"/>
    <property type="molecule type" value="Genomic_DNA"/>
</dbReference>
<dbReference type="SUPFAM" id="SSF88659">
    <property type="entry name" value="Sigma3 and sigma4 domains of RNA polymerase sigma factors"/>
    <property type="match status" value="1"/>
</dbReference>
<dbReference type="InterPro" id="IPR010861">
    <property type="entry name" value="DUF1492"/>
</dbReference>
<sequence length="146" mass="17663">MATQEQKIIFRKMEEILRNYPKYQKRIEVEIENLKNPQIKKSCGLGGQGGNNYDYKSEVEQIEELKQRISNNISRYEEIIFRIDECLNMVQDHKDYGFIRMKYFDRMTYEEIAEKLGISLMSTYRMRNNILSTLEIHFKTQRLIEF</sequence>
<protein>
    <submittedName>
        <fullName evidence="1">Transcriptional regulator</fullName>
    </submittedName>
</protein>
<dbReference type="OrthoDB" id="89567at2"/>
<gene>
    <name evidence="1" type="ORF">RO03_07400</name>
</gene>
<accession>A0A0X3Y304</accession>
<dbReference type="AlphaFoldDB" id="A0A0X3Y304"/>
<dbReference type="RefSeq" id="WP_059222870.1">
    <property type="nucleotide sequence ID" value="NZ_LMVH01000001.1"/>
</dbReference>
<dbReference type="InterPro" id="IPR013324">
    <property type="entry name" value="RNA_pol_sigma_r3/r4-like"/>
</dbReference>
<dbReference type="NCBIfam" id="TIGR01636">
    <property type="entry name" value="phage_rinA"/>
    <property type="match status" value="1"/>
</dbReference>
<reference evidence="1 2" key="1">
    <citation type="submission" date="2015-10" db="EMBL/GenBank/DDBJ databases">
        <authorList>
            <person name="Gilbert D.G."/>
        </authorList>
    </citation>
    <scope>NUCLEOTIDE SEQUENCE [LARGE SCALE GENOMIC DNA]</scope>
    <source>
        <strain evidence="1 2">ChDC F311</strain>
    </source>
</reference>
<dbReference type="Pfam" id="PF07374">
    <property type="entry name" value="DUF1492"/>
    <property type="match status" value="1"/>
</dbReference>
<evidence type="ECO:0000313" key="1">
    <source>
        <dbReference type="EMBL" id="KUL99334.1"/>
    </source>
</evidence>
<name>A0A0X3Y304_FUSNC</name>
<organism evidence="1 2">
    <name type="scientific">Fusobacterium nucleatum subsp. nucleatum</name>
    <dbReference type="NCBI Taxonomy" id="76856"/>
    <lineage>
        <taxon>Bacteria</taxon>
        <taxon>Fusobacteriati</taxon>
        <taxon>Fusobacteriota</taxon>
        <taxon>Fusobacteriia</taxon>
        <taxon>Fusobacteriales</taxon>
        <taxon>Fusobacteriaceae</taxon>
        <taxon>Fusobacterium</taxon>
    </lineage>
</organism>
<dbReference type="Gene3D" id="1.10.10.10">
    <property type="entry name" value="Winged helix-like DNA-binding domain superfamily/Winged helix DNA-binding domain"/>
    <property type="match status" value="1"/>
</dbReference>